<dbReference type="AlphaFoldDB" id="A0A6A6HJR8"/>
<dbReference type="EMBL" id="ML991777">
    <property type="protein sequence ID" value="KAF2238058.1"/>
    <property type="molecule type" value="Genomic_DNA"/>
</dbReference>
<feature type="signal peptide" evidence="5">
    <location>
        <begin position="1"/>
        <end position="21"/>
    </location>
</feature>
<dbReference type="SUPFAM" id="SSF117281">
    <property type="entry name" value="Kelch motif"/>
    <property type="match status" value="1"/>
</dbReference>
<feature type="chain" id="PRO_5025345769" description="Galactose oxidase" evidence="5">
    <location>
        <begin position="22"/>
        <end position="735"/>
    </location>
</feature>
<feature type="transmembrane region" description="Helical" evidence="4">
    <location>
        <begin position="500"/>
        <end position="523"/>
    </location>
</feature>
<reference evidence="6" key="1">
    <citation type="journal article" date="2020" name="Stud. Mycol.">
        <title>101 Dothideomycetes genomes: a test case for predicting lifestyles and emergence of pathogens.</title>
        <authorList>
            <person name="Haridas S."/>
            <person name="Albert R."/>
            <person name="Binder M."/>
            <person name="Bloem J."/>
            <person name="Labutti K."/>
            <person name="Salamov A."/>
            <person name="Andreopoulos B."/>
            <person name="Baker S."/>
            <person name="Barry K."/>
            <person name="Bills G."/>
            <person name="Bluhm B."/>
            <person name="Cannon C."/>
            <person name="Castanera R."/>
            <person name="Culley D."/>
            <person name="Daum C."/>
            <person name="Ezra D."/>
            <person name="Gonzalez J."/>
            <person name="Henrissat B."/>
            <person name="Kuo A."/>
            <person name="Liang C."/>
            <person name="Lipzen A."/>
            <person name="Lutzoni F."/>
            <person name="Magnuson J."/>
            <person name="Mondo S."/>
            <person name="Nolan M."/>
            <person name="Ohm R."/>
            <person name="Pangilinan J."/>
            <person name="Park H.-J."/>
            <person name="Ramirez L."/>
            <person name="Alfaro M."/>
            <person name="Sun H."/>
            <person name="Tritt A."/>
            <person name="Yoshinaga Y."/>
            <person name="Zwiers L.-H."/>
            <person name="Turgeon B."/>
            <person name="Goodwin S."/>
            <person name="Spatafora J."/>
            <person name="Crous P."/>
            <person name="Grigoriev I."/>
        </authorList>
    </citation>
    <scope>NUCLEOTIDE SEQUENCE</scope>
    <source>
        <strain evidence="6">Tuck. ex Michener</strain>
    </source>
</reference>
<evidence type="ECO:0000313" key="7">
    <source>
        <dbReference type="Proteomes" id="UP000800092"/>
    </source>
</evidence>
<keyword evidence="5" id="KW-0732">Signal</keyword>
<dbReference type="PANTHER" id="PTHR47435:SF4">
    <property type="entry name" value="KELCH REPEAT PROTEIN (AFU_ORTHOLOGUE AFUA_5G12780)"/>
    <property type="match status" value="1"/>
</dbReference>
<dbReference type="PANTHER" id="PTHR47435">
    <property type="entry name" value="KELCH REPEAT PROTEIN (AFU_ORTHOLOGUE AFUA_5G12780)"/>
    <property type="match status" value="1"/>
</dbReference>
<proteinExistence type="predicted"/>
<keyword evidence="1" id="KW-0677">Repeat</keyword>
<feature type="region of interest" description="Disordered" evidence="3">
    <location>
        <begin position="531"/>
        <end position="735"/>
    </location>
</feature>
<gene>
    <name evidence="6" type="ORF">EV356DRAFT_564256</name>
</gene>
<feature type="region of interest" description="Disordered" evidence="3">
    <location>
        <begin position="462"/>
        <end position="498"/>
    </location>
</feature>
<dbReference type="GO" id="GO:0019760">
    <property type="term" value="P:glucosinolate metabolic process"/>
    <property type="evidence" value="ECO:0007669"/>
    <property type="project" value="UniProtKB-ARBA"/>
</dbReference>
<keyword evidence="7" id="KW-1185">Reference proteome</keyword>
<evidence type="ECO:0008006" key="8">
    <source>
        <dbReference type="Google" id="ProtNLM"/>
    </source>
</evidence>
<evidence type="ECO:0000256" key="3">
    <source>
        <dbReference type="SAM" id="MobiDB-lite"/>
    </source>
</evidence>
<keyword evidence="4" id="KW-1133">Transmembrane helix</keyword>
<dbReference type="Proteomes" id="UP000800092">
    <property type="component" value="Unassembled WGS sequence"/>
</dbReference>
<keyword evidence="4" id="KW-0472">Membrane</keyword>
<organism evidence="6 7">
    <name type="scientific">Viridothelium virens</name>
    <name type="common">Speckled blister lichen</name>
    <name type="synonym">Trypethelium virens</name>
    <dbReference type="NCBI Taxonomy" id="1048519"/>
    <lineage>
        <taxon>Eukaryota</taxon>
        <taxon>Fungi</taxon>
        <taxon>Dikarya</taxon>
        <taxon>Ascomycota</taxon>
        <taxon>Pezizomycotina</taxon>
        <taxon>Dothideomycetes</taxon>
        <taxon>Dothideomycetes incertae sedis</taxon>
        <taxon>Trypetheliales</taxon>
        <taxon>Trypetheliaceae</taxon>
        <taxon>Viridothelium</taxon>
    </lineage>
</organism>
<dbReference type="OrthoDB" id="10251809at2759"/>
<name>A0A6A6HJR8_VIRVR</name>
<dbReference type="Gene3D" id="2.120.10.80">
    <property type="entry name" value="Kelch-type beta propeller"/>
    <property type="match status" value="1"/>
</dbReference>
<sequence length="735" mass="76966">MPLICLEILVFLFSAWSLAECASLPIAARQINGATSASTFLRRGYQASVVAGDFLYIDGGEFSYSGVKDSITRGYSSTLLSIDLRSDWVNGSVVINSISKPSNIPDLVNSGLWYHQASNTIYGGFAGRRSLITDQNPNQYPLGIFSFKPDNTGLGTFDNVVGSSGWGSNTRPMQGAIAFSNETGYVLGGSASADTSLGTADLQSPVPLNGMLTFDMSSQKLSNISATGYNGNGTVEFSRMEWSAPFGPQGLLFVLGGDQPPDVDGTGGEDEFVPFNTVSVYEPSSNKWYQQTTTGNIPEPRKEFCTAGVASTNETYEIFLYAGWGGHLGSAAIPYDEIFILTLPAFTWVKVNYPPASPRHALSCNAVGGSQIITIGGLDTASADYASANVYNDVFNSSDPFSNGLNIFDMSTLSFATKFTANPHPYTQSEPIAAVYNSNPNTQYDNPALGALMKQKNFNPSTIGISAGSSSNSANSSNSNPTSTHPKSKSNQSSSSSTGAIVGGVIGGVAGLALLSAAAFYFLCRRRSRRQGGGTSGAYAPANQSPPPQNPMTMATAPPHQERDAGPLAGPAGFYAPHGDRKDGAAPMFEPPPQELPGTSERQEMDGTGADVALSEVSGEARTFELSAGSPTGGGEMARRGTRGRGGGVFVPNGGRRKEGGVRSPGESHPADRKTGLGPEEQAQGGVQSESDELYGATPRAGSPAMTTSEEGTGTERSLAESLRLPESLRMGSGR</sequence>
<keyword evidence="2" id="KW-0408">Iron</keyword>
<evidence type="ECO:0000256" key="2">
    <source>
        <dbReference type="ARBA" id="ARBA00023004"/>
    </source>
</evidence>
<evidence type="ECO:0000256" key="4">
    <source>
        <dbReference type="SAM" id="Phobius"/>
    </source>
</evidence>
<accession>A0A6A6HJR8</accession>
<evidence type="ECO:0000313" key="6">
    <source>
        <dbReference type="EMBL" id="KAF2238058.1"/>
    </source>
</evidence>
<keyword evidence="4" id="KW-0812">Transmembrane</keyword>
<evidence type="ECO:0000256" key="5">
    <source>
        <dbReference type="SAM" id="SignalP"/>
    </source>
</evidence>
<evidence type="ECO:0000256" key="1">
    <source>
        <dbReference type="ARBA" id="ARBA00022737"/>
    </source>
</evidence>
<dbReference type="InterPro" id="IPR015915">
    <property type="entry name" value="Kelch-typ_b-propeller"/>
</dbReference>
<feature type="compositionally biased region" description="Low complexity" evidence="3">
    <location>
        <begin position="707"/>
        <end position="716"/>
    </location>
</feature>
<protein>
    <recommendedName>
        <fullName evidence="8">Galactose oxidase</fullName>
    </recommendedName>
</protein>